<gene>
    <name evidence="3" type="ORF">DAY19_10515</name>
</gene>
<reference evidence="4" key="1">
    <citation type="journal article" date="2019" name="Int. J. Syst. Evol. Microbiol.">
        <title>Halobacteriovorax valvorus sp. nov., a novel prokaryotic predator isolated from coastal seawater of China.</title>
        <authorList>
            <person name="Chen M.-X."/>
        </authorList>
    </citation>
    <scope>NUCLEOTIDE SEQUENCE [LARGE SCALE GENOMIC DNA]</scope>
    <source>
        <strain evidence="4">BL9</strain>
    </source>
</reference>
<keyword evidence="4" id="KW-1185">Reference proteome</keyword>
<proteinExistence type="predicted"/>
<dbReference type="Gene3D" id="3.40.50.2300">
    <property type="match status" value="1"/>
</dbReference>
<sequence>MDYSNIKALVVDDLDYIRSSLLSLLGDMGITNIQEAEDGEIALEKILNEYESGAPFQVILCDVHMPNCDGISLLEKIRSDKRVGSVPVLMVSSESDVSIIKKLILMGADSYLLKPFTSDNLEKKIHSVLKVDHVA</sequence>
<dbReference type="SUPFAM" id="SSF52172">
    <property type="entry name" value="CheY-like"/>
    <property type="match status" value="1"/>
</dbReference>
<name>A0ABY0IGM9_9BACT</name>
<dbReference type="PANTHER" id="PTHR43228">
    <property type="entry name" value="TWO-COMPONENT RESPONSE REGULATOR"/>
    <property type="match status" value="1"/>
</dbReference>
<evidence type="ECO:0000259" key="2">
    <source>
        <dbReference type="PROSITE" id="PS50110"/>
    </source>
</evidence>
<feature type="domain" description="Response regulatory" evidence="2">
    <location>
        <begin position="7"/>
        <end position="129"/>
    </location>
</feature>
<organism evidence="3 4">
    <name type="scientific">Halobacteriovorax vibrionivorans</name>
    <dbReference type="NCBI Taxonomy" id="2152716"/>
    <lineage>
        <taxon>Bacteria</taxon>
        <taxon>Pseudomonadati</taxon>
        <taxon>Bdellovibrionota</taxon>
        <taxon>Bacteriovoracia</taxon>
        <taxon>Bacteriovoracales</taxon>
        <taxon>Halobacteriovoraceae</taxon>
        <taxon>Halobacteriovorax</taxon>
    </lineage>
</organism>
<dbReference type="EMBL" id="QDKL01000002">
    <property type="protein sequence ID" value="RZF22106.1"/>
    <property type="molecule type" value="Genomic_DNA"/>
</dbReference>
<comment type="caution">
    <text evidence="3">The sequence shown here is derived from an EMBL/GenBank/DDBJ whole genome shotgun (WGS) entry which is preliminary data.</text>
</comment>
<evidence type="ECO:0000313" key="3">
    <source>
        <dbReference type="EMBL" id="RZF22106.1"/>
    </source>
</evidence>
<dbReference type="PANTHER" id="PTHR43228:SF1">
    <property type="entry name" value="TWO-COMPONENT RESPONSE REGULATOR ARR22"/>
    <property type="match status" value="1"/>
</dbReference>
<dbReference type="Proteomes" id="UP000443582">
    <property type="component" value="Unassembled WGS sequence"/>
</dbReference>
<accession>A0ABY0IGM9</accession>
<dbReference type="InterPro" id="IPR011006">
    <property type="entry name" value="CheY-like_superfamily"/>
</dbReference>
<dbReference type="Pfam" id="PF00072">
    <property type="entry name" value="Response_reg"/>
    <property type="match status" value="1"/>
</dbReference>
<dbReference type="InterPro" id="IPR001789">
    <property type="entry name" value="Sig_transdc_resp-reg_receiver"/>
</dbReference>
<dbReference type="InterPro" id="IPR052048">
    <property type="entry name" value="ST_Response_Regulator"/>
</dbReference>
<feature type="modified residue" description="4-aspartylphosphate" evidence="1">
    <location>
        <position position="62"/>
    </location>
</feature>
<evidence type="ECO:0000256" key="1">
    <source>
        <dbReference type="PROSITE-ProRule" id="PRU00169"/>
    </source>
</evidence>
<dbReference type="SMART" id="SM00448">
    <property type="entry name" value="REC"/>
    <property type="match status" value="1"/>
</dbReference>
<keyword evidence="1" id="KW-0597">Phosphoprotein</keyword>
<dbReference type="PROSITE" id="PS50110">
    <property type="entry name" value="RESPONSE_REGULATORY"/>
    <property type="match status" value="1"/>
</dbReference>
<evidence type="ECO:0000313" key="4">
    <source>
        <dbReference type="Proteomes" id="UP000443582"/>
    </source>
</evidence>
<protein>
    <submittedName>
        <fullName evidence="3">Response regulator</fullName>
    </submittedName>
</protein>
<dbReference type="RefSeq" id="WP_115362152.1">
    <property type="nucleotide sequence ID" value="NZ_QDKL01000002.1"/>
</dbReference>